<proteinExistence type="predicted"/>
<dbReference type="eggNOG" id="KOG2605">
    <property type="taxonomic scope" value="Eukaryota"/>
</dbReference>
<dbReference type="Pfam" id="PF02338">
    <property type="entry name" value="OTU"/>
    <property type="match status" value="1"/>
</dbReference>
<dbReference type="CTD" id="6749696"/>
<dbReference type="Gene3D" id="3.90.70.80">
    <property type="match status" value="1"/>
</dbReference>
<feature type="compositionally biased region" description="Polar residues" evidence="1">
    <location>
        <begin position="1"/>
        <end position="15"/>
    </location>
</feature>
<feature type="compositionally biased region" description="Basic and acidic residues" evidence="1">
    <location>
        <begin position="20"/>
        <end position="36"/>
    </location>
</feature>
<dbReference type="PhylomeDB" id="B3RJ70"/>
<keyword evidence="4" id="KW-1185">Reference proteome</keyword>
<dbReference type="InParanoid" id="B3RJ70"/>
<evidence type="ECO:0000259" key="2">
    <source>
        <dbReference type="PROSITE" id="PS50802"/>
    </source>
</evidence>
<dbReference type="AlphaFoldDB" id="B3RJ70"/>
<feature type="compositionally biased region" description="Polar residues" evidence="1">
    <location>
        <begin position="437"/>
        <end position="458"/>
    </location>
</feature>
<dbReference type="STRING" id="10228.B3RJ70"/>
<dbReference type="SUPFAM" id="SSF54001">
    <property type="entry name" value="Cysteine proteinases"/>
    <property type="match status" value="1"/>
</dbReference>
<dbReference type="GeneID" id="6749696"/>
<feature type="compositionally biased region" description="Polar residues" evidence="1">
    <location>
        <begin position="250"/>
        <end position="269"/>
    </location>
</feature>
<sequence>MGKKQNSNGQKSQRLAQQQRKRDERAARREIRRQKEQTQSSSEENSLKLQLSRIQLKIRQITGDGNCLFRALADQLEGHESNHINYRQQVVQYMIQNRNDFEPFMIDNVSFDKHIQLLGQEGTFAGNDALVAFARIHRLTIVIHQLNKPCWQIEGIDGPTKTGSRELHISYHDFEHYSSVRKIKDNHPHAAADVKLIQLKSDSDKIACNESTKKKQKGIQDATEGKCHNNTEPRSQDASHPDSIPHSHPTPAQDTTSTTSIGASPTHSETCIDKNEITTTVTTSALNKNADATNSMGNTFIHQPNEIELEVMHLSNCTDINLVREALREHEYNISNTVAYIVQIEELTSQDGQSTQKTAGHHLHHTVAENEDKVALDNHSNGKLQQSSSKGSKGNIKGRPSSHQQPNKYISNRRRKELAKKDRQKRRDERKKNNNETIQSTQQNQTPDLPNTLQLLHI</sequence>
<dbReference type="OrthoDB" id="415023at2759"/>
<dbReference type="HOGENOM" id="CLU_597646_0_0_1"/>
<dbReference type="EMBL" id="DS985241">
    <property type="protein sequence ID" value="EDV29280.1"/>
    <property type="molecule type" value="Genomic_DNA"/>
</dbReference>
<feature type="region of interest" description="Disordered" evidence="1">
    <location>
        <begin position="378"/>
        <end position="458"/>
    </location>
</feature>
<dbReference type="InterPro" id="IPR003323">
    <property type="entry name" value="OTU_dom"/>
</dbReference>
<dbReference type="PANTHER" id="PTHR12419:SF7">
    <property type="entry name" value="OTU DOMAIN-CONTAINING PROTEIN 3"/>
    <property type="match status" value="1"/>
</dbReference>
<feature type="domain" description="OTU" evidence="2">
    <location>
        <begin position="56"/>
        <end position="183"/>
    </location>
</feature>
<dbReference type="InterPro" id="IPR038765">
    <property type="entry name" value="Papain-like_cys_pep_sf"/>
</dbReference>
<gene>
    <name evidence="3" type="ORF">TRIADDRAFT_51431</name>
</gene>
<organism evidence="3 4">
    <name type="scientific">Trichoplax adhaerens</name>
    <name type="common">Trichoplax reptans</name>
    <dbReference type="NCBI Taxonomy" id="10228"/>
    <lineage>
        <taxon>Eukaryota</taxon>
        <taxon>Metazoa</taxon>
        <taxon>Placozoa</taxon>
        <taxon>Uniplacotomia</taxon>
        <taxon>Trichoplacea</taxon>
        <taxon>Trichoplacidae</taxon>
        <taxon>Trichoplax</taxon>
    </lineage>
</organism>
<dbReference type="CDD" id="cd22770">
    <property type="entry name" value="OTU_OTUD3"/>
    <property type="match status" value="1"/>
</dbReference>
<feature type="region of interest" description="Disordered" evidence="1">
    <location>
        <begin position="210"/>
        <end position="274"/>
    </location>
</feature>
<dbReference type="GO" id="GO:0004843">
    <property type="term" value="F:cysteine-type deubiquitinase activity"/>
    <property type="evidence" value="ECO:0000318"/>
    <property type="project" value="GO_Central"/>
</dbReference>
<dbReference type="OMA" id="RDEDYWV"/>
<feature type="region of interest" description="Disordered" evidence="1">
    <location>
        <begin position="1"/>
        <end position="44"/>
    </location>
</feature>
<feature type="compositionally biased region" description="Basic and acidic residues" evidence="1">
    <location>
        <begin position="223"/>
        <end position="245"/>
    </location>
</feature>
<evidence type="ECO:0000256" key="1">
    <source>
        <dbReference type="SAM" id="MobiDB-lite"/>
    </source>
</evidence>
<protein>
    <recommendedName>
        <fullName evidence="2">OTU domain-containing protein</fullName>
    </recommendedName>
</protein>
<feature type="compositionally biased region" description="Basic and acidic residues" evidence="1">
    <location>
        <begin position="419"/>
        <end position="434"/>
    </location>
</feature>
<dbReference type="KEGG" id="tad:TRIADDRAFT_51431"/>
<dbReference type="RefSeq" id="XP_002108482.1">
    <property type="nucleotide sequence ID" value="XM_002108446.1"/>
</dbReference>
<name>B3RJ70_TRIAD</name>
<dbReference type="InterPro" id="IPR050704">
    <property type="entry name" value="Peptidase_C85-like"/>
</dbReference>
<evidence type="ECO:0000313" key="3">
    <source>
        <dbReference type="EMBL" id="EDV29280.1"/>
    </source>
</evidence>
<dbReference type="PROSITE" id="PS50802">
    <property type="entry name" value="OTU"/>
    <property type="match status" value="1"/>
</dbReference>
<accession>B3RJ70</accession>
<evidence type="ECO:0000313" key="4">
    <source>
        <dbReference type="Proteomes" id="UP000009022"/>
    </source>
</evidence>
<dbReference type="Proteomes" id="UP000009022">
    <property type="component" value="Unassembled WGS sequence"/>
</dbReference>
<feature type="compositionally biased region" description="Low complexity" evidence="1">
    <location>
        <begin position="381"/>
        <end position="398"/>
    </location>
</feature>
<reference evidence="3 4" key="1">
    <citation type="journal article" date="2008" name="Nature">
        <title>The Trichoplax genome and the nature of placozoans.</title>
        <authorList>
            <person name="Srivastava M."/>
            <person name="Begovic E."/>
            <person name="Chapman J."/>
            <person name="Putnam N.H."/>
            <person name="Hellsten U."/>
            <person name="Kawashima T."/>
            <person name="Kuo A."/>
            <person name="Mitros T."/>
            <person name="Salamov A."/>
            <person name="Carpenter M.L."/>
            <person name="Signorovitch A.Y."/>
            <person name="Moreno M.A."/>
            <person name="Kamm K."/>
            <person name="Grimwood J."/>
            <person name="Schmutz J."/>
            <person name="Shapiro H."/>
            <person name="Grigoriev I.V."/>
            <person name="Buss L.W."/>
            <person name="Schierwater B."/>
            <person name="Dellaporta S.L."/>
            <person name="Rokhsar D.S."/>
        </authorList>
    </citation>
    <scope>NUCLEOTIDE SEQUENCE [LARGE SCALE GENOMIC DNA]</scope>
    <source>
        <strain evidence="3 4">Grell-BS-1999</strain>
    </source>
</reference>
<feature type="compositionally biased region" description="Polar residues" evidence="1">
    <location>
        <begin position="401"/>
        <end position="410"/>
    </location>
</feature>
<dbReference type="PANTHER" id="PTHR12419">
    <property type="entry name" value="OTU DOMAIN CONTAINING PROTEIN"/>
    <property type="match status" value="1"/>
</dbReference>